<evidence type="ECO:0000313" key="1">
    <source>
        <dbReference type="EMBL" id="BDG60919.1"/>
    </source>
</evidence>
<proteinExistence type="predicted"/>
<dbReference type="AlphaFoldDB" id="A0AA35GA43"/>
<reference evidence="1" key="1">
    <citation type="submission" date="2022-03" db="EMBL/GenBank/DDBJ databases">
        <title>Complete genome sequence of Caldinitratiruptor microaerophilus.</title>
        <authorList>
            <person name="Mukaiyama R."/>
            <person name="Nishiyama T."/>
            <person name="Ueda K."/>
        </authorList>
    </citation>
    <scope>NUCLEOTIDE SEQUENCE</scope>
    <source>
        <strain evidence="1">JCM 16183</strain>
    </source>
</reference>
<dbReference type="Gene3D" id="3.40.50.1000">
    <property type="entry name" value="HAD superfamily/HAD-like"/>
    <property type="match status" value="1"/>
</dbReference>
<sequence>MRQIEIPGSGVLQLRYLLLDFNGTIATDGKLIEGVAPRLEALARDLEIHVLTADTFGTARQATASLPVRLTAVRGVGGGEDKARVVRDLGAAHVAVIGNGFNDVAMLREAALGIVVIGAEGASAAALAAARVVALRIEDALDLLLHPRRLVATLRT</sequence>
<dbReference type="InterPro" id="IPR036412">
    <property type="entry name" value="HAD-like_sf"/>
</dbReference>
<dbReference type="InterPro" id="IPR023214">
    <property type="entry name" value="HAD_sf"/>
</dbReference>
<evidence type="ECO:0008006" key="3">
    <source>
        <dbReference type="Google" id="ProtNLM"/>
    </source>
</evidence>
<dbReference type="Proteomes" id="UP001163687">
    <property type="component" value="Chromosome"/>
</dbReference>
<dbReference type="EMBL" id="AP025628">
    <property type="protein sequence ID" value="BDG60919.1"/>
    <property type="molecule type" value="Genomic_DNA"/>
</dbReference>
<protein>
    <recommendedName>
        <fullName evidence="3">ATPase P</fullName>
    </recommendedName>
</protein>
<organism evidence="1 2">
    <name type="scientific">Caldinitratiruptor microaerophilus</name>
    <dbReference type="NCBI Taxonomy" id="671077"/>
    <lineage>
        <taxon>Bacteria</taxon>
        <taxon>Bacillati</taxon>
        <taxon>Bacillota</taxon>
        <taxon>Clostridia</taxon>
        <taxon>Eubacteriales</taxon>
        <taxon>Symbiobacteriaceae</taxon>
        <taxon>Caldinitratiruptor</taxon>
    </lineage>
</organism>
<dbReference type="KEGG" id="cmic:caldi_20090"/>
<gene>
    <name evidence="1" type="ORF">caldi_20090</name>
</gene>
<keyword evidence="2" id="KW-1185">Reference proteome</keyword>
<evidence type="ECO:0000313" key="2">
    <source>
        <dbReference type="Proteomes" id="UP001163687"/>
    </source>
</evidence>
<name>A0AA35GA43_9FIRM</name>
<dbReference type="SUPFAM" id="SSF56784">
    <property type="entry name" value="HAD-like"/>
    <property type="match status" value="1"/>
</dbReference>
<dbReference type="RefSeq" id="WP_264841604.1">
    <property type="nucleotide sequence ID" value="NZ_AP025628.1"/>
</dbReference>
<accession>A0AA35GA43</accession>